<dbReference type="FunFam" id="1.25.40.10:FF:000366">
    <property type="entry name" value="Pentatricopeptide (PPR) repeat-containing protein"/>
    <property type="match status" value="1"/>
</dbReference>
<organism evidence="5 6">
    <name type="scientific">Dendrobium chrysotoxum</name>
    <name type="common">Orchid</name>
    <dbReference type="NCBI Taxonomy" id="161865"/>
    <lineage>
        <taxon>Eukaryota</taxon>
        <taxon>Viridiplantae</taxon>
        <taxon>Streptophyta</taxon>
        <taxon>Embryophyta</taxon>
        <taxon>Tracheophyta</taxon>
        <taxon>Spermatophyta</taxon>
        <taxon>Magnoliopsida</taxon>
        <taxon>Liliopsida</taxon>
        <taxon>Asparagales</taxon>
        <taxon>Orchidaceae</taxon>
        <taxon>Epidendroideae</taxon>
        <taxon>Malaxideae</taxon>
        <taxon>Dendrobiinae</taxon>
        <taxon>Dendrobium</taxon>
    </lineage>
</organism>
<dbReference type="InterPro" id="IPR046848">
    <property type="entry name" value="E_motif"/>
</dbReference>
<evidence type="ECO:0000313" key="6">
    <source>
        <dbReference type="Proteomes" id="UP000775213"/>
    </source>
</evidence>
<dbReference type="PROSITE" id="PS50011">
    <property type="entry name" value="PROTEIN_KINASE_DOM"/>
    <property type="match status" value="1"/>
</dbReference>
<dbReference type="GO" id="GO:0009451">
    <property type="term" value="P:RNA modification"/>
    <property type="evidence" value="ECO:0007669"/>
    <property type="project" value="InterPro"/>
</dbReference>
<dbReference type="FunFam" id="1.25.40.10:FF:000031">
    <property type="entry name" value="Pentatricopeptide repeat-containing protein mitochondrial"/>
    <property type="match status" value="1"/>
</dbReference>
<dbReference type="Pfam" id="PF14432">
    <property type="entry name" value="DYW_deaminase"/>
    <property type="match status" value="1"/>
</dbReference>
<dbReference type="InterPro" id="IPR011009">
    <property type="entry name" value="Kinase-like_dom_sf"/>
</dbReference>
<dbReference type="Pfam" id="PF20431">
    <property type="entry name" value="E_motif"/>
    <property type="match status" value="1"/>
</dbReference>
<evidence type="ECO:0000256" key="1">
    <source>
        <dbReference type="ARBA" id="ARBA00022737"/>
    </source>
</evidence>
<evidence type="ECO:0000259" key="4">
    <source>
        <dbReference type="PROSITE" id="PS50011"/>
    </source>
</evidence>
<dbReference type="InterPro" id="IPR046960">
    <property type="entry name" value="PPR_At4g14850-like_plant"/>
</dbReference>
<comment type="caution">
    <text evidence="5">The sequence shown here is derived from an EMBL/GenBank/DDBJ whole genome shotgun (WGS) entry which is preliminary data.</text>
</comment>
<dbReference type="AlphaFoldDB" id="A0AAV7HMH1"/>
<dbReference type="SUPFAM" id="SSF48452">
    <property type="entry name" value="TPR-like"/>
    <property type="match status" value="1"/>
</dbReference>
<evidence type="ECO:0000256" key="2">
    <source>
        <dbReference type="PROSITE-ProRule" id="PRU00708"/>
    </source>
</evidence>
<feature type="repeat" description="PPR" evidence="2">
    <location>
        <begin position="461"/>
        <end position="496"/>
    </location>
</feature>
<dbReference type="Pfam" id="PF00069">
    <property type="entry name" value="Pkinase"/>
    <property type="match status" value="1"/>
</dbReference>
<dbReference type="InterPro" id="IPR002885">
    <property type="entry name" value="PPR_rpt"/>
</dbReference>
<evidence type="ECO:0000313" key="5">
    <source>
        <dbReference type="EMBL" id="KAH0469345.1"/>
    </source>
</evidence>
<dbReference type="GO" id="GO:0003723">
    <property type="term" value="F:RNA binding"/>
    <property type="evidence" value="ECO:0007669"/>
    <property type="project" value="InterPro"/>
</dbReference>
<dbReference type="GO" id="GO:0004672">
    <property type="term" value="F:protein kinase activity"/>
    <property type="evidence" value="ECO:0007669"/>
    <property type="project" value="InterPro"/>
</dbReference>
<keyword evidence="6" id="KW-1185">Reference proteome</keyword>
<feature type="repeat" description="PPR" evidence="2">
    <location>
        <begin position="83"/>
        <end position="117"/>
    </location>
</feature>
<dbReference type="PROSITE" id="PS51375">
    <property type="entry name" value="PPR"/>
    <property type="match status" value="5"/>
</dbReference>
<feature type="repeat" description="PPR" evidence="2">
    <location>
        <begin position="325"/>
        <end position="359"/>
    </location>
</feature>
<dbReference type="Proteomes" id="UP000775213">
    <property type="component" value="Unassembled WGS sequence"/>
</dbReference>
<proteinExistence type="predicted"/>
<dbReference type="PROSITE" id="PS00108">
    <property type="entry name" value="PROTEIN_KINASE_ST"/>
    <property type="match status" value="1"/>
</dbReference>
<dbReference type="GO" id="GO:0005524">
    <property type="term" value="F:ATP binding"/>
    <property type="evidence" value="ECO:0007669"/>
    <property type="project" value="InterPro"/>
</dbReference>
<dbReference type="SUPFAM" id="SSF56112">
    <property type="entry name" value="Protein kinase-like (PK-like)"/>
    <property type="match status" value="1"/>
</dbReference>
<dbReference type="NCBIfam" id="TIGR00756">
    <property type="entry name" value="PPR"/>
    <property type="match status" value="4"/>
</dbReference>
<evidence type="ECO:0000256" key="3">
    <source>
        <dbReference type="SAM" id="MobiDB-lite"/>
    </source>
</evidence>
<dbReference type="GO" id="GO:0008270">
    <property type="term" value="F:zinc ion binding"/>
    <property type="evidence" value="ECO:0007669"/>
    <property type="project" value="InterPro"/>
</dbReference>
<dbReference type="Gene3D" id="3.30.200.20">
    <property type="entry name" value="Phosphorylase Kinase, domain 1"/>
    <property type="match status" value="1"/>
</dbReference>
<feature type="repeat" description="PPR" evidence="2">
    <location>
        <begin position="426"/>
        <end position="460"/>
    </location>
</feature>
<sequence length="1067" mass="117499">MAASAVQAAQSAAAAAATTKSIAKSLLRNPSSIHSRCQAQQLHAQLLKGYYFPCTSSSILAIYSRLCLPDDSFRAFSSIPSPSPSSWTSIISCSAAAGLFSHVLSLFQRMRSAGAPPNHKLLPNVLKACAALRSSKLGESLHACAISFGLDSDLFTGNALMNLYCKLGGFQNDLNRSEEMLSRDFGGGCVSKLGNLERNISRLSAGASPMDNVRKLFEEMPERDVVSWNTVIGGDVENGLYVEALRMVMEMISAGLRPDSFTLSTVIPIFAELGNVSKGKEIHGYTIRNGLDRELFIGSSLIDMYAKCTLVEYSYRVMGFLPNPDAVAWNSIIAASVQNGQFDEGLRLFREMLAVKLKPMAVTFSCLMPACAHLTTLHLGKQLHSYVIRGGFDGNVFVQSALVDMYAKCGNICVARRIFDAMPSVDMVAWTAMIMGYALHGPAYEALNLFRRMQMENGKPNYVAFVAVLTACSHAGLVDEARKYFDSMTKDYGITPCLEHYAAVADVLGRAGKVEEAYDFISKMHIKPTSSVWSILLGACRVYKNAELAEKVAKKIFELEPSETAPHLIMSNIYSAAGKWKEAADIRMLMRKKGLKKQPACSWIEIKNKVHGFVAHDTSHPCYGKITEAWEALKDQMKREGYVPNTEDVLHDVEEEQKIANLCGHSERLAIVFGIISTPPGTTIRVTKNIRVCVDCHTAIKFISKIVGREIIIIISSPSLKLASDSMEPFLRQATCIVLRSSSASLVIGIFHAIMRNFHWYPRQPCVVIGQRTSIKVTEHCSIRFYSCLEKCKSSHHSFICTLKRAGIDPPRGKVRDFGFSALDRWAGFGLADFPRQCESFPEARFSAIGYFTCSLFCLGVNIQSGEEVAIKLESVKTKHPQLQYESKLYMLLQGGTGIPHLKWFGVEGEYNVMVIDLLGPSLEDLFNYCNRRLSLKTVLMLADQMVNRVEYMHSRGFLHRDIKPDNFLMGLGRRANQVRSLQLEVMYACNDASVAFMKSKKTFARCRQGRILALGQPSMQEVAAIGFGRGWTAGKCLSDEATVKGGGGSGWTAGKPSWTAVGSAPG</sequence>
<name>A0AAV7HMH1_DENCH</name>
<feature type="domain" description="Protein kinase" evidence="4">
    <location>
        <begin position="841"/>
        <end position="1067"/>
    </location>
</feature>
<dbReference type="PANTHER" id="PTHR47926">
    <property type="entry name" value="PENTATRICOPEPTIDE REPEAT-CONTAINING PROTEIN"/>
    <property type="match status" value="1"/>
</dbReference>
<dbReference type="InterPro" id="IPR032867">
    <property type="entry name" value="DYW_dom"/>
</dbReference>
<dbReference type="Gene3D" id="1.25.40.10">
    <property type="entry name" value="Tetratricopeptide repeat domain"/>
    <property type="match status" value="4"/>
</dbReference>
<dbReference type="SMART" id="SM00220">
    <property type="entry name" value="S_TKc"/>
    <property type="match status" value="1"/>
</dbReference>
<dbReference type="Gene3D" id="1.10.510.10">
    <property type="entry name" value="Transferase(Phosphotransferase) domain 1"/>
    <property type="match status" value="1"/>
</dbReference>
<feature type="repeat" description="PPR" evidence="2">
    <location>
        <begin position="224"/>
        <end position="258"/>
    </location>
</feature>
<protein>
    <recommendedName>
        <fullName evidence="4">Protein kinase domain-containing protein</fullName>
    </recommendedName>
</protein>
<dbReference type="Pfam" id="PF01535">
    <property type="entry name" value="PPR"/>
    <property type="match status" value="4"/>
</dbReference>
<dbReference type="Pfam" id="PF13041">
    <property type="entry name" value="PPR_2"/>
    <property type="match status" value="2"/>
</dbReference>
<reference evidence="5 6" key="1">
    <citation type="journal article" date="2021" name="Hortic Res">
        <title>Chromosome-scale assembly of the Dendrobium chrysotoxum genome enhances the understanding of orchid evolution.</title>
        <authorList>
            <person name="Zhang Y."/>
            <person name="Zhang G.Q."/>
            <person name="Zhang D."/>
            <person name="Liu X.D."/>
            <person name="Xu X.Y."/>
            <person name="Sun W.H."/>
            <person name="Yu X."/>
            <person name="Zhu X."/>
            <person name="Wang Z.W."/>
            <person name="Zhao X."/>
            <person name="Zhong W.Y."/>
            <person name="Chen H."/>
            <person name="Yin W.L."/>
            <person name="Huang T."/>
            <person name="Niu S.C."/>
            <person name="Liu Z.J."/>
        </authorList>
    </citation>
    <scope>NUCLEOTIDE SEQUENCE [LARGE SCALE GENOMIC DNA]</scope>
    <source>
        <strain evidence="5">Lindl</strain>
    </source>
</reference>
<keyword evidence="1" id="KW-0677">Repeat</keyword>
<dbReference type="EMBL" id="JAGFBR010000002">
    <property type="protein sequence ID" value="KAH0469345.1"/>
    <property type="molecule type" value="Genomic_DNA"/>
</dbReference>
<dbReference type="InterPro" id="IPR008271">
    <property type="entry name" value="Ser/Thr_kinase_AS"/>
</dbReference>
<gene>
    <name evidence="5" type="ORF">IEQ34_000903</name>
</gene>
<dbReference type="InterPro" id="IPR000719">
    <property type="entry name" value="Prot_kinase_dom"/>
</dbReference>
<dbReference type="FunFam" id="1.25.40.10:FF:000073">
    <property type="entry name" value="Pentatricopeptide repeat-containing protein chloroplastic"/>
    <property type="match status" value="1"/>
</dbReference>
<accession>A0AAV7HMH1</accession>
<dbReference type="InterPro" id="IPR011990">
    <property type="entry name" value="TPR-like_helical_dom_sf"/>
</dbReference>
<feature type="region of interest" description="Disordered" evidence="3">
    <location>
        <begin position="1047"/>
        <end position="1067"/>
    </location>
</feature>
<dbReference type="PANTHER" id="PTHR47926:SF518">
    <property type="entry name" value="(WILD MALAYSIAN BANANA) HYPOTHETICAL PROTEIN"/>
    <property type="match status" value="1"/>
</dbReference>